<dbReference type="EMBL" id="JAUZEE010000002">
    <property type="protein sequence ID" value="MDP4300027.1"/>
    <property type="molecule type" value="Genomic_DNA"/>
</dbReference>
<gene>
    <name evidence="1" type="ORF">Q8X39_05220</name>
</gene>
<keyword evidence="1" id="KW-0378">Hydrolase</keyword>
<evidence type="ECO:0000313" key="1">
    <source>
        <dbReference type="EMBL" id="MDP4300027.1"/>
    </source>
</evidence>
<dbReference type="Pfam" id="PF10117">
    <property type="entry name" value="McrBC"/>
    <property type="match status" value="1"/>
</dbReference>
<proteinExistence type="predicted"/>
<name>A0ABT9G0N8_LEPDI</name>
<protein>
    <submittedName>
        <fullName evidence="1">Restriction endonuclease</fullName>
    </submittedName>
</protein>
<sequence length="436" mass="48302">MGGLRTITVLEHEVIPIVEHGDEPGTSADNFPVFSETEAQALLRLNELRRGFCQRHSGGIKLAQHCGIVRLPNCVVEVLPKVGMSDLRTPDELKQARGALMAMLHSARLVTLTKIGPVPQQAAHAPLLDVFIEAFLKCALEQARRGQLSRYVGTAEDLVVIKGRFQAHGHVRRNLARPHLLHCEYDEFTVDNAYNRAVKATLEACRTWPSRASTQRMWFETYTRYASVSATRISSADVARLPRDRTTHRYGQLLTWCEWLLAMASPAMSAGTSQAPGLLFDMNKLFEAHTAKLEEADSGSSRVVHTQGPPLPLATHGPLEAFMLKPDITVWHVGEDGGASGIDRIVDAKWKRLNPLAANFGVEEADAYQLLAYALRYGCTSLELAYPRPSELVNLRRSPVFKLMTAELEGDITITVKLVPLWSDDSSDSINPTEIH</sequence>
<organism evidence="1 2">
    <name type="scientific">Leptothrix discophora</name>
    <dbReference type="NCBI Taxonomy" id="89"/>
    <lineage>
        <taxon>Bacteria</taxon>
        <taxon>Pseudomonadati</taxon>
        <taxon>Pseudomonadota</taxon>
        <taxon>Betaproteobacteria</taxon>
        <taxon>Burkholderiales</taxon>
        <taxon>Sphaerotilaceae</taxon>
        <taxon>Leptothrix</taxon>
    </lineage>
</organism>
<dbReference type="GO" id="GO:0004519">
    <property type="term" value="F:endonuclease activity"/>
    <property type="evidence" value="ECO:0007669"/>
    <property type="project" value="UniProtKB-KW"/>
</dbReference>
<comment type="caution">
    <text evidence="1">The sequence shown here is derived from an EMBL/GenBank/DDBJ whole genome shotgun (WGS) entry which is preliminary data.</text>
</comment>
<evidence type="ECO:0000313" key="2">
    <source>
        <dbReference type="Proteomes" id="UP001235760"/>
    </source>
</evidence>
<dbReference type="PANTHER" id="PTHR38733:SF1">
    <property type="entry name" value="TYPE IV METHYL-DIRECTED RESTRICTION ENZYME ECOKMCRBC"/>
    <property type="match status" value="1"/>
</dbReference>
<dbReference type="Proteomes" id="UP001235760">
    <property type="component" value="Unassembled WGS sequence"/>
</dbReference>
<dbReference type="InterPro" id="IPR019292">
    <property type="entry name" value="McrC"/>
</dbReference>
<accession>A0ABT9G0N8</accession>
<dbReference type="RefSeq" id="WP_305748582.1">
    <property type="nucleotide sequence ID" value="NZ_JAUZEE010000002.1"/>
</dbReference>
<reference evidence="1 2" key="1">
    <citation type="submission" date="2023-08" db="EMBL/GenBank/DDBJ databases">
        <authorList>
            <person name="Roldan D.M."/>
            <person name="Menes R.J."/>
        </authorList>
    </citation>
    <scope>NUCLEOTIDE SEQUENCE [LARGE SCALE GENOMIC DNA]</scope>
    <source>
        <strain evidence="1 2">CCM 2812</strain>
    </source>
</reference>
<dbReference type="PANTHER" id="PTHR38733">
    <property type="entry name" value="PROTEIN MCRC"/>
    <property type="match status" value="1"/>
</dbReference>
<keyword evidence="1" id="KW-0255">Endonuclease</keyword>
<keyword evidence="2" id="KW-1185">Reference proteome</keyword>
<keyword evidence="1" id="KW-0540">Nuclease</keyword>